<proteinExistence type="inferred from homology"/>
<dbReference type="GO" id="GO:0005507">
    <property type="term" value="F:copper ion binding"/>
    <property type="evidence" value="ECO:0007669"/>
    <property type="project" value="InterPro"/>
</dbReference>
<dbReference type="RefSeq" id="WP_012873420.1">
    <property type="nucleotide sequence ID" value="NC_013524.1"/>
</dbReference>
<evidence type="ECO:0000256" key="1">
    <source>
        <dbReference type="ARBA" id="ARBA00001935"/>
    </source>
</evidence>
<dbReference type="FunFam" id="2.70.98.20:FF:000001">
    <property type="entry name" value="Amine oxidase"/>
    <property type="match status" value="1"/>
</dbReference>
<comment type="subunit">
    <text evidence="3">Homodimer.</text>
</comment>
<feature type="domain" description="Copper amine oxidase N3-terminal" evidence="13">
    <location>
        <begin position="101"/>
        <end position="201"/>
    </location>
</feature>
<feature type="domain" description="AGAO-like N2" evidence="14">
    <location>
        <begin position="19"/>
        <end position="92"/>
    </location>
</feature>
<evidence type="ECO:0000256" key="4">
    <source>
        <dbReference type="ARBA" id="ARBA00022723"/>
    </source>
</evidence>
<feature type="modified residue" description="2',4',5'-topaquinone" evidence="10">
    <location>
        <position position="384"/>
    </location>
</feature>
<dbReference type="SUPFAM" id="SSF54416">
    <property type="entry name" value="Amine oxidase N-terminal region"/>
    <property type="match status" value="2"/>
</dbReference>
<evidence type="ECO:0000256" key="8">
    <source>
        <dbReference type="ARBA" id="ARBA00023157"/>
    </source>
</evidence>
<evidence type="ECO:0000256" key="6">
    <source>
        <dbReference type="ARBA" id="ARBA00023002"/>
    </source>
</evidence>
<dbReference type="InterPro" id="IPR049947">
    <property type="entry name" value="Cu_Am_Ox_Cu-bd"/>
</dbReference>
<dbReference type="Pfam" id="PF21994">
    <property type="entry name" value="AGAO-like_N2"/>
    <property type="match status" value="1"/>
</dbReference>
<keyword evidence="4 11" id="KW-0479">Metal-binding</keyword>
<dbReference type="InterPro" id="IPR016182">
    <property type="entry name" value="Cu_amine_oxidase_N-reg"/>
</dbReference>
<keyword evidence="8" id="KW-1015">Disulfide bond</keyword>
<dbReference type="STRING" id="479434.Sthe_2982"/>
<protein>
    <recommendedName>
        <fullName evidence="11">Amine oxidase</fullName>
        <ecNumber evidence="11">1.4.3.-</ecNumber>
    </recommendedName>
</protein>
<dbReference type="InParanoid" id="D1C992"/>
<evidence type="ECO:0000259" key="13">
    <source>
        <dbReference type="Pfam" id="PF02728"/>
    </source>
</evidence>
<keyword evidence="5 9" id="KW-0801">TPQ</keyword>
<dbReference type="PANTHER" id="PTHR10638:SF41">
    <property type="entry name" value="AMINE OXIDASE"/>
    <property type="match status" value="1"/>
</dbReference>
<feature type="active site" description="Schiff-base intermediate with substrate; via topaquinone" evidence="9">
    <location>
        <position position="384"/>
    </location>
</feature>
<sequence>MAVSVRSQVSHPLDPLGPEEIAAAGKIVREQRGLTDSARIVSITLHEPSKDVVQSFKPGDPIDREAFIVVLDKAERATYEAVVSITAGEVRSWKHVPDVQPPIIFDEFLACESVVKQHPDFQEAMRKRGITDLDLVMVEPWSAGYYGDESERGQRLLRALVWVRPDPEGNGYAHPVDNVVVVFDLNANQVVRVEDYGVIPVPKTPGEYRPEAIGPLRTDLKPLEIHQAQGPSFVIDGHEVRWQRWRFRVGFTAREGLVLHTVGYEDKGRVRPILYRASLSEMVVPYGDPSPTQWRKNAFDAGEYNIGALANSLELGCDCLGEIRYFDAVLSDTDGNPVVIKNAICLHEEDYGILWKHYDFRLETAEVRRSRRLVISWIATVGNYEYGFFWYFYQDGTIQHEVKLTGLVSTAALPPGQKSPYGQLLSPDGLYGPIHQHFFNYRLDFDVDGPVNAVYEVHSAPEPLGPDNPHGNAFRSHAVLLEREGDGHRVVDPLSARYWKIVNHNSLNKVGEPVAYRLMPHGNVLPMAHPTASVMQRAGFMTKHVWVTPYRPEEKYAAGDYPNQHPGGAGLPAWTAQNRPIVDTDVVVWYTLGSHHVVRLEDWPVMPVQYVGFLLQPFGFFDANPALDVPPQHLVNPNGHGSHCGT</sequence>
<evidence type="ECO:0000259" key="14">
    <source>
        <dbReference type="Pfam" id="PF21994"/>
    </source>
</evidence>
<comment type="PTM">
    <text evidence="10 11">Topaquinone (TPQ) is generated by copper-dependent autoxidation of a specific tyrosyl residue.</text>
</comment>
<dbReference type="EC" id="1.4.3.-" evidence="11"/>
<keyword evidence="16" id="KW-1185">Reference proteome</keyword>
<dbReference type="InterPro" id="IPR054157">
    <property type="entry name" value="AGAO-like_N2"/>
</dbReference>
<dbReference type="InterPro" id="IPR049948">
    <property type="entry name" value="Cu_Am_ox_TPQ-bd"/>
</dbReference>
<evidence type="ECO:0000256" key="2">
    <source>
        <dbReference type="ARBA" id="ARBA00007983"/>
    </source>
</evidence>
<gene>
    <name evidence="15" type="ordered locus">Sthe_2982</name>
</gene>
<dbReference type="EMBL" id="CP001824">
    <property type="protein sequence ID" value="ACZ40385.1"/>
    <property type="molecule type" value="Genomic_DNA"/>
</dbReference>
<dbReference type="OrthoDB" id="9772590at2"/>
<dbReference type="GO" id="GO:0009308">
    <property type="term" value="P:amine metabolic process"/>
    <property type="evidence" value="ECO:0007669"/>
    <property type="project" value="UniProtKB-UniRule"/>
</dbReference>
<dbReference type="SUPFAM" id="SSF49998">
    <property type="entry name" value="Amine oxidase catalytic domain"/>
    <property type="match status" value="1"/>
</dbReference>
<comment type="cofactor">
    <cofactor evidence="1">
        <name>Cu cation</name>
        <dbReference type="ChEBI" id="CHEBI:23378"/>
    </cofactor>
</comment>
<dbReference type="NCBIfam" id="NF008559">
    <property type="entry name" value="PRK11504.1"/>
    <property type="match status" value="1"/>
</dbReference>
<evidence type="ECO:0000313" key="16">
    <source>
        <dbReference type="Proteomes" id="UP000002027"/>
    </source>
</evidence>
<evidence type="ECO:0000256" key="3">
    <source>
        <dbReference type="ARBA" id="ARBA00011738"/>
    </source>
</evidence>
<dbReference type="AlphaFoldDB" id="D1C992"/>
<dbReference type="InterPro" id="IPR015798">
    <property type="entry name" value="Cu_amine_oxidase_C"/>
</dbReference>
<dbReference type="GO" id="GO:0048038">
    <property type="term" value="F:quinone binding"/>
    <property type="evidence" value="ECO:0007669"/>
    <property type="project" value="InterPro"/>
</dbReference>
<keyword evidence="6 11" id="KW-0560">Oxidoreductase</keyword>
<evidence type="ECO:0000259" key="12">
    <source>
        <dbReference type="Pfam" id="PF01179"/>
    </source>
</evidence>
<evidence type="ECO:0000256" key="11">
    <source>
        <dbReference type="RuleBase" id="RU000672"/>
    </source>
</evidence>
<dbReference type="PROSITE" id="PS01165">
    <property type="entry name" value="COPPER_AMINE_OXID_2"/>
    <property type="match status" value="1"/>
</dbReference>
<organism evidence="15 16">
    <name type="scientific">Sphaerobacter thermophilus (strain ATCC 49802 / DSM 20745 / KCCM 41009 / NCIMB 13125 / S 6022)</name>
    <dbReference type="NCBI Taxonomy" id="479434"/>
    <lineage>
        <taxon>Bacteria</taxon>
        <taxon>Pseudomonadati</taxon>
        <taxon>Thermomicrobiota</taxon>
        <taxon>Thermomicrobia</taxon>
        <taxon>Sphaerobacterales</taxon>
        <taxon>Sphaerobacterineae</taxon>
        <taxon>Sphaerobacteraceae</taxon>
        <taxon>Sphaerobacter</taxon>
    </lineage>
</organism>
<dbReference type="Proteomes" id="UP000002027">
    <property type="component" value="Chromosome 2"/>
</dbReference>
<comment type="similarity">
    <text evidence="2 11">Belongs to the copper/topaquinone oxidase family.</text>
</comment>
<name>D1C992_SPHTD</name>
<feature type="active site" description="Proton acceptor" evidence="9">
    <location>
        <position position="300"/>
    </location>
</feature>
<accession>D1C992</accession>
<dbReference type="Gene3D" id="2.70.98.20">
    <property type="entry name" value="Copper amine oxidase, catalytic domain"/>
    <property type="match status" value="1"/>
</dbReference>
<evidence type="ECO:0000256" key="10">
    <source>
        <dbReference type="PIRSR" id="PIRSR600269-51"/>
    </source>
</evidence>
<evidence type="ECO:0000313" key="15">
    <source>
        <dbReference type="EMBL" id="ACZ40385.1"/>
    </source>
</evidence>
<dbReference type="InterPro" id="IPR036460">
    <property type="entry name" value="Cu_amine_oxidase_C_sf"/>
</dbReference>
<dbReference type="Pfam" id="PF01179">
    <property type="entry name" value="Cu_amine_oxid"/>
    <property type="match status" value="1"/>
</dbReference>
<comment type="cofactor">
    <cofactor evidence="11">
        <name>Cu cation</name>
        <dbReference type="ChEBI" id="CHEBI:23378"/>
    </cofactor>
    <text evidence="11">Contains 1 topaquinone per subunit.</text>
</comment>
<reference evidence="15 16" key="2">
    <citation type="journal article" date="2010" name="Stand. Genomic Sci.">
        <title>Complete genome sequence of Desulfohalobium retbaense type strain (HR(100)).</title>
        <authorList>
            <person name="Spring S."/>
            <person name="Nolan M."/>
            <person name="Lapidus A."/>
            <person name="Glavina Del Rio T."/>
            <person name="Copeland A."/>
            <person name="Tice H."/>
            <person name="Cheng J.F."/>
            <person name="Lucas S."/>
            <person name="Land M."/>
            <person name="Chen F."/>
            <person name="Bruce D."/>
            <person name="Goodwin L."/>
            <person name="Pitluck S."/>
            <person name="Ivanova N."/>
            <person name="Mavromatis K."/>
            <person name="Mikhailova N."/>
            <person name="Pati A."/>
            <person name="Chen A."/>
            <person name="Palaniappan K."/>
            <person name="Hauser L."/>
            <person name="Chang Y.J."/>
            <person name="Jeffries C.D."/>
            <person name="Munk C."/>
            <person name="Kiss H."/>
            <person name="Chain P."/>
            <person name="Han C."/>
            <person name="Brettin T."/>
            <person name="Detter J.C."/>
            <person name="Schuler E."/>
            <person name="Goker M."/>
            <person name="Rohde M."/>
            <person name="Bristow J."/>
            <person name="Eisen J.A."/>
            <person name="Markowitz V."/>
            <person name="Hugenholtz P."/>
            <person name="Kyrpides N.C."/>
            <person name="Klenk H.P."/>
        </authorList>
    </citation>
    <scope>NUCLEOTIDE SEQUENCE [LARGE SCALE GENOMIC DNA]</scope>
    <source>
        <strain evidence="16">ATCC 49802 / DSM 20745 / S 6022</strain>
    </source>
</reference>
<dbReference type="PROSITE" id="PS01164">
    <property type="entry name" value="COPPER_AMINE_OXID_1"/>
    <property type="match status" value="1"/>
</dbReference>
<dbReference type="GO" id="GO:0008131">
    <property type="term" value="F:primary methylamine oxidase activity"/>
    <property type="evidence" value="ECO:0007669"/>
    <property type="project" value="InterPro"/>
</dbReference>
<dbReference type="Gene3D" id="3.10.450.40">
    <property type="match status" value="2"/>
</dbReference>
<evidence type="ECO:0000256" key="9">
    <source>
        <dbReference type="PIRSR" id="PIRSR600269-50"/>
    </source>
</evidence>
<keyword evidence="7 11" id="KW-0186">Copper</keyword>
<dbReference type="InterPro" id="IPR000269">
    <property type="entry name" value="Cu_amine_oxidase"/>
</dbReference>
<feature type="domain" description="Copper amine oxidase catalytic" evidence="12">
    <location>
        <begin position="224"/>
        <end position="627"/>
    </location>
</feature>
<dbReference type="InterPro" id="IPR015802">
    <property type="entry name" value="Cu_amine_oxidase_N3"/>
</dbReference>
<dbReference type="eggNOG" id="COG3733">
    <property type="taxonomic scope" value="Bacteria"/>
</dbReference>
<dbReference type="HOGENOM" id="CLU_011500_3_2_0"/>
<dbReference type="KEGG" id="sti:Sthe_2982"/>
<reference evidence="16" key="1">
    <citation type="submission" date="2009-11" db="EMBL/GenBank/DDBJ databases">
        <title>The complete chromosome 2 of Sphaerobacter thermophilus DSM 20745.</title>
        <authorList>
            <person name="Lucas S."/>
            <person name="Copeland A."/>
            <person name="Lapidus A."/>
            <person name="Glavina del Rio T."/>
            <person name="Dalin E."/>
            <person name="Tice H."/>
            <person name="Bruce D."/>
            <person name="Goodwin L."/>
            <person name="Pitluck S."/>
            <person name="Kyrpides N."/>
            <person name="Mavromatis K."/>
            <person name="Ivanova N."/>
            <person name="Mikhailova N."/>
            <person name="LaButti K.M."/>
            <person name="Clum A."/>
            <person name="Sun H.I."/>
            <person name="Brettin T."/>
            <person name="Detter J.C."/>
            <person name="Han C."/>
            <person name="Larimer F."/>
            <person name="Land M."/>
            <person name="Hauser L."/>
            <person name="Markowitz V."/>
            <person name="Cheng J.F."/>
            <person name="Hugenholtz P."/>
            <person name="Woyke T."/>
            <person name="Wu D."/>
            <person name="Steenblock K."/>
            <person name="Schneider S."/>
            <person name="Pukall R."/>
            <person name="Goeker M."/>
            <person name="Klenk H.P."/>
            <person name="Eisen J.A."/>
        </authorList>
    </citation>
    <scope>NUCLEOTIDE SEQUENCE [LARGE SCALE GENOMIC DNA]</scope>
    <source>
        <strain evidence="16">ATCC 49802 / DSM 20745 / S 6022</strain>
    </source>
</reference>
<evidence type="ECO:0000256" key="5">
    <source>
        <dbReference type="ARBA" id="ARBA00022772"/>
    </source>
</evidence>
<evidence type="ECO:0000256" key="7">
    <source>
        <dbReference type="ARBA" id="ARBA00023008"/>
    </source>
</evidence>
<dbReference type="Pfam" id="PF02728">
    <property type="entry name" value="Cu_amine_oxidN3"/>
    <property type="match status" value="1"/>
</dbReference>
<dbReference type="PANTHER" id="PTHR10638">
    <property type="entry name" value="COPPER AMINE OXIDASE"/>
    <property type="match status" value="1"/>
</dbReference>